<organism evidence="9 10">
    <name type="scientific">Durusdinium trenchii</name>
    <dbReference type="NCBI Taxonomy" id="1381693"/>
    <lineage>
        <taxon>Eukaryota</taxon>
        <taxon>Sar</taxon>
        <taxon>Alveolata</taxon>
        <taxon>Dinophyceae</taxon>
        <taxon>Suessiales</taxon>
        <taxon>Symbiodiniaceae</taxon>
        <taxon>Durusdinium</taxon>
    </lineage>
</organism>
<sequence>MSAELSRASKPYRNPATNADSPPRHADSPLRKVTPLRAAVPPRPLAVLKRVQKTRVEQPWSERSSETGPPRRVPSVPAAYRARRAQASAAAVKAWGLPWKVFLRKRNRKDPAFARYVHEANKEASGVSLVKQHARFSPYYLPAQGFMHPARQEFMEGSVQPSLNLWWRDSPSLTAAFRRRLGEAKSFEAAHADHREPMGFRYGQTMGGGGKGNTAIAALEDAETKKKVEDILTKAKEAEPEDQVKRQTLMMQELLPLAKSVVGDSWKDWGVTEDNAMMVMMQAQGDELLPRPGWCLKVQRPPPPFSMRASASLRRNSYRGSALPVTQQPSVASLRSLPSEKPEGSSLKNLETLVTENGVLEFPETDMEDDALQAAVQTMKRHKTITFEDIALSEGVKQSVYLDYLKWEIDTESAFLELPLTIVVLISFAMLAMNILHQEQLYTMETAIERDIIENANFAWSGHFGHKGILQVHSIADFWSWMRLGFLGLVVKPGWLYSEPAPDILGGPDMTSRPDMPTAWLFNGYERPAPVANDARREMFRMGWALETELQIRKADDADVFCHKMSRSWDMEDGCAYSNATGNACRCEWCSAGAQSLRPWIDEETSRVEISMVVYNAQYGSYTYVSVNFMFNRGGHIHSFIHCLSAFVNPFLRPGPELALTLVAATLWIGALLYALAAELTEIRGAIRNSNAGLRKALWEEHDVWDYVGFYNMVDWSSIIVGSLAIGYYFQSRIAASAVNELLPSMIDASLKPDANYQSTVKEFFRAAEDMSKAKKDTELQLMFYPLIIMMRLFRSFEAQPRLALVSATLKTAPDLGHFFMIFLCVYLCFVVSSLLFFGQDLESFSTMDRALHTSFLAMFGDWDWNAMTDVGMLRAAVWFWVFMVMMVLFMLNMLLAIIMDAYQMEKYKTSDATTLWQQILDMIERRRQYIRGERVRLTDVWKTFRRQYAGKEKAMLSSDQLLSVEYLVNTVTRMPEQQALRTMVHSLKRDDILTHGFMTEEQVNKHVEKTLGSMELKIKAILEDVEFINDKLDFFDRLLAPGDAEYDFYFGADGQSHDQASRLWIYNSITAISEELQQNFVRGIQRIGTWQDEFECEQTELADGLREFEQLLAQSLEALQELSNVVEGMDKEI</sequence>
<feature type="region of interest" description="Disordered" evidence="6">
    <location>
        <begin position="319"/>
        <end position="346"/>
    </location>
</feature>
<dbReference type="EMBL" id="CAXAMM010003381">
    <property type="protein sequence ID" value="CAK8999728.1"/>
    <property type="molecule type" value="Genomic_DNA"/>
</dbReference>
<feature type="domain" description="Polycystin cation channel PKD1/PKD2" evidence="8">
    <location>
        <begin position="787"/>
        <end position="904"/>
    </location>
</feature>
<keyword evidence="3 7" id="KW-1133">Transmembrane helix</keyword>
<evidence type="ECO:0000256" key="6">
    <source>
        <dbReference type="SAM" id="MobiDB-lite"/>
    </source>
</evidence>
<protein>
    <submittedName>
        <fullName evidence="9">Polycystin-2 (Curly up) (Cup) (Polycystic kidney disease 2 protein homolog) (Transient receptor potential cation channel subfamily P member 2)</fullName>
    </submittedName>
</protein>
<keyword evidence="10" id="KW-1185">Reference proteome</keyword>
<evidence type="ECO:0000313" key="9">
    <source>
        <dbReference type="EMBL" id="CAK8999728.1"/>
    </source>
</evidence>
<name>A0ABP0IBP4_9DINO</name>
<feature type="region of interest" description="Disordered" evidence="6">
    <location>
        <begin position="1"/>
        <end position="75"/>
    </location>
</feature>
<evidence type="ECO:0000256" key="2">
    <source>
        <dbReference type="ARBA" id="ARBA00022692"/>
    </source>
</evidence>
<dbReference type="InterPro" id="IPR013122">
    <property type="entry name" value="PKD1_2_channel"/>
</dbReference>
<evidence type="ECO:0000256" key="1">
    <source>
        <dbReference type="ARBA" id="ARBA00004141"/>
    </source>
</evidence>
<evidence type="ECO:0000259" key="8">
    <source>
        <dbReference type="Pfam" id="PF08016"/>
    </source>
</evidence>
<feature type="compositionally biased region" description="Polar residues" evidence="6">
    <location>
        <begin position="319"/>
        <end position="333"/>
    </location>
</feature>
<feature type="transmembrane region" description="Helical" evidence="7">
    <location>
        <begin position="878"/>
        <end position="899"/>
    </location>
</feature>
<evidence type="ECO:0000256" key="7">
    <source>
        <dbReference type="SAM" id="Phobius"/>
    </source>
</evidence>
<dbReference type="Pfam" id="PF08016">
    <property type="entry name" value="PKD_channel"/>
    <property type="match status" value="1"/>
</dbReference>
<dbReference type="InterPro" id="IPR051223">
    <property type="entry name" value="Polycystin"/>
</dbReference>
<accession>A0ABP0IBP4</accession>
<reference evidence="9 10" key="1">
    <citation type="submission" date="2024-02" db="EMBL/GenBank/DDBJ databases">
        <authorList>
            <person name="Chen Y."/>
            <person name="Shah S."/>
            <person name="Dougan E. K."/>
            <person name="Thang M."/>
            <person name="Chan C."/>
        </authorList>
    </citation>
    <scope>NUCLEOTIDE SEQUENCE [LARGE SCALE GENOMIC DNA]</scope>
</reference>
<keyword evidence="5" id="KW-0175">Coiled coil</keyword>
<dbReference type="Proteomes" id="UP001642464">
    <property type="component" value="Unassembled WGS sequence"/>
</dbReference>
<keyword evidence="2 7" id="KW-0812">Transmembrane</keyword>
<feature type="transmembrane region" description="Helical" evidence="7">
    <location>
        <begin position="817"/>
        <end position="838"/>
    </location>
</feature>
<evidence type="ECO:0000256" key="5">
    <source>
        <dbReference type="SAM" id="Coils"/>
    </source>
</evidence>
<keyword evidence="4 7" id="KW-0472">Membrane</keyword>
<feature type="transmembrane region" description="Helical" evidence="7">
    <location>
        <begin position="658"/>
        <end position="677"/>
    </location>
</feature>
<feature type="coiled-coil region" evidence="5">
    <location>
        <begin position="1106"/>
        <end position="1133"/>
    </location>
</feature>
<keyword evidence="9" id="KW-0675">Receptor</keyword>
<feature type="compositionally biased region" description="Low complexity" evidence="6">
    <location>
        <begin position="35"/>
        <end position="48"/>
    </location>
</feature>
<dbReference type="PANTHER" id="PTHR10877">
    <property type="entry name" value="POLYCYSTIN FAMILY MEMBER"/>
    <property type="match status" value="1"/>
</dbReference>
<proteinExistence type="predicted"/>
<evidence type="ECO:0000256" key="3">
    <source>
        <dbReference type="ARBA" id="ARBA00022989"/>
    </source>
</evidence>
<evidence type="ECO:0000313" key="10">
    <source>
        <dbReference type="Proteomes" id="UP001642464"/>
    </source>
</evidence>
<gene>
    <name evidence="9" type="ORF">SCF082_LOCUS6182</name>
</gene>
<dbReference type="Gene3D" id="1.10.287.70">
    <property type="match status" value="1"/>
</dbReference>
<comment type="subcellular location">
    <subcellularLocation>
        <location evidence="1">Membrane</location>
        <topology evidence="1">Multi-pass membrane protein</topology>
    </subcellularLocation>
</comment>
<comment type="caution">
    <text evidence="9">The sequence shown here is derived from an EMBL/GenBank/DDBJ whole genome shotgun (WGS) entry which is preliminary data.</text>
</comment>
<evidence type="ECO:0000256" key="4">
    <source>
        <dbReference type="ARBA" id="ARBA00023136"/>
    </source>
</evidence>
<dbReference type="PANTHER" id="PTHR10877:SF183">
    <property type="entry name" value="AT14535P-RELATED"/>
    <property type="match status" value="1"/>
</dbReference>